<proteinExistence type="predicted"/>
<dbReference type="KEGG" id="sfiy:F0344_15705"/>
<evidence type="ECO:0000313" key="1">
    <source>
        <dbReference type="EMBL" id="QNE75887.1"/>
    </source>
</evidence>
<reference evidence="2" key="1">
    <citation type="submission" date="2019-10" db="EMBL/GenBank/DDBJ databases">
        <title>Antimicrobial potential of Antarctic Bacteria.</title>
        <authorList>
            <person name="Benaud N."/>
            <person name="Edwards R.J."/>
            <person name="Ferrari B.C."/>
        </authorList>
    </citation>
    <scope>NUCLEOTIDE SEQUENCE [LARGE SCALE GENOMIC DNA]</scope>
    <source>
        <strain evidence="2">NBSH44</strain>
    </source>
</reference>
<dbReference type="AlphaFoldDB" id="A0A7G7BKM2"/>
<dbReference type="Proteomes" id="UP000515307">
    <property type="component" value="Chromosome"/>
</dbReference>
<protein>
    <submittedName>
        <fullName evidence="1">Uncharacterized protein</fullName>
    </submittedName>
</protein>
<gene>
    <name evidence="1" type="ORF">F0344_15705</name>
</gene>
<sequence>MDEIRTSGAYPVLSTRFGTDPLDLEPGILFEFGLEHVLGGVLVLTERSATL</sequence>
<evidence type="ECO:0000313" key="2">
    <source>
        <dbReference type="Proteomes" id="UP000515307"/>
    </source>
</evidence>
<dbReference type="EMBL" id="CP045702">
    <property type="protein sequence ID" value="QNE75887.1"/>
    <property type="molecule type" value="Genomic_DNA"/>
</dbReference>
<accession>A0A7G7BKM2</accession>
<organism evidence="1 2">
    <name type="scientific">Streptomyces finlayi</name>
    <dbReference type="NCBI Taxonomy" id="67296"/>
    <lineage>
        <taxon>Bacteria</taxon>
        <taxon>Bacillati</taxon>
        <taxon>Actinomycetota</taxon>
        <taxon>Actinomycetes</taxon>
        <taxon>Kitasatosporales</taxon>
        <taxon>Streptomycetaceae</taxon>
        <taxon>Streptomyces</taxon>
    </lineage>
</organism>
<dbReference type="RefSeq" id="WP_185299388.1">
    <property type="nucleotide sequence ID" value="NZ_CP045702.1"/>
</dbReference>
<name>A0A7G7BKM2_9ACTN</name>
<keyword evidence="2" id="KW-1185">Reference proteome</keyword>